<dbReference type="CDD" id="cd06093">
    <property type="entry name" value="PX_domain"/>
    <property type="match status" value="1"/>
</dbReference>
<dbReference type="AlphaFoldDB" id="A0A024G4N9"/>
<dbReference type="InterPro" id="IPR036871">
    <property type="entry name" value="PX_dom_sf"/>
</dbReference>
<dbReference type="InterPro" id="IPR001683">
    <property type="entry name" value="PX_dom"/>
</dbReference>
<comment type="caution">
    <text evidence="3">The sequence shown here is derived from an EMBL/GenBank/DDBJ whole genome shotgun (WGS) entry which is preliminary data.</text>
</comment>
<dbReference type="Gene3D" id="3.30.1520.10">
    <property type="entry name" value="Phox-like domain"/>
    <property type="match status" value="1"/>
</dbReference>
<organism evidence="3 4">
    <name type="scientific">Albugo candida</name>
    <dbReference type="NCBI Taxonomy" id="65357"/>
    <lineage>
        <taxon>Eukaryota</taxon>
        <taxon>Sar</taxon>
        <taxon>Stramenopiles</taxon>
        <taxon>Oomycota</taxon>
        <taxon>Peronosporomycetes</taxon>
        <taxon>Albuginales</taxon>
        <taxon>Albuginaceae</taxon>
        <taxon>Albugo</taxon>
    </lineage>
</organism>
<feature type="compositionally biased region" description="Basic and acidic residues" evidence="1">
    <location>
        <begin position="238"/>
        <end position="255"/>
    </location>
</feature>
<evidence type="ECO:0000313" key="4">
    <source>
        <dbReference type="Proteomes" id="UP000053237"/>
    </source>
</evidence>
<feature type="region of interest" description="Disordered" evidence="1">
    <location>
        <begin position="169"/>
        <end position="273"/>
    </location>
</feature>
<keyword evidence="4" id="KW-1185">Reference proteome</keyword>
<feature type="domain" description="PX" evidence="2">
    <location>
        <begin position="90"/>
        <end position="148"/>
    </location>
</feature>
<evidence type="ECO:0000313" key="3">
    <source>
        <dbReference type="EMBL" id="CCI41642.1"/>
    </source>
</evidence>
<evidence type="ECO:0000259" key="2">
    <source>
        <dbReference type="Pfam" id="PF00787"/>
    </source>
</evidence>
<dbReference type="Proteomes" id="UP000053237">
    <property type="component" value="Unassembled WGS sequence"/>
</dbReference>
<reference evidence="3 4" key="1">
    <citation type="submission" date="2012-05" db="EMBL/GenBank/DDBJ databases">
        <title>Recombination and specialization in a pathogen metapopulation.</title>
        <authorList>
            <person name="Gardiner A."/>
            <person name="Kemen E."/>
            <person name="Schultz-Larsen T."/>
            <person name="MacLean D."/>
            <person name="Van Oosterhout C."/>
            <person name="Jones J.D.G."/>
        </authorList>
    </citation>
    <scope>NUCLEOTIDE SEQUENCE [LARGE SCALE GENOMIC DNA]</scope>
    <source>
        <strain evidence="3 4">Ac Nc2</strain>
    </source>
</reference>
<proteinExistence type="predicted"/>
<dbReference type="SUPFAM" id="SSF64268">
    <property type="entry name" value="PX domain"/>
    <property type="match status" value="1"/>
</dbReference>
<protein>
    <recommendedName>
        <fullName evidence="2">PX domain-containing protein</fullName>
    </recommendedName>
</protein>
<dbReference type="GO" id="GO:0035091">
    <property type="term" value="F:phosphatidylinositol binding"/>
    <property type="evidence" value="ECO:0007669"/>
    <property type="project" value="InterPro"/>
</dbReference>
<dbReference type="Pfam" id="PF00787">
    <property type="entry name" value="PX"/>
    <property type="match status" value="1"/>
</dbReference>
<dbReference type="OrthoDB" id="167675at2759"/>
<gene>
    <name evidence="3" type="ORF">BN9_024260</name>
</gene>
<accession>A0A024G4N9</accession>
<feature type="compositionally biased region" description="Polar residues" evidence="1">
    <location>
        <begin position="256"/>
        <end position="273"/>
    </location>
</feature>
<evidence type="ECO:0000256" key="1">
    <source>
        <dbReference type="SAM" id="MobiDB-lite"/>
    </source>
</evidence>
<sequence length="326" mass="37652">MRAQPSILAALLPSSMNSITASQECIRKSSTSPTSMEYMSLSSDGNGLKDVNRLWYVMPLLYTPHHQMSWKQVYRTIVTYQSHFYERLIRYRDFKSFHHRLYLRNGKKLKTQFPRQGWWFWSKETKDVIQARQVLLNEYMHEVCRSDLSDMTKKALVHLLSLNSDSKPEIQMSDLSNKKQSDEVTLSPTLDRSPYHTAYQSIENDKDRDRISIGSDNNSPTELEKTVKANDPVVDEYLENRNARKDPSSLDRTADSDVSTATDPSPTKLSGFNDLVQSNDRRINLECSSMFSSQSDESCAREINSRLENIKHELLQPQNDNPIEVN</sequence>
<dbReference type="EMBL" id="CAIX01000022">
    <property type="protein sequence ID" value="CCI41642.1"/>
    <property type="molecule type" value="Genomic_DNA"/>
</dbReference>
<dbReference type="InParanoid" id="A0A024G4N9"/>
<name>A0A024G4N9_9STRA</name>